<protein>
    <submittedName>
        <fullName evidence="2">Uncharacterized protein</fullName>
    </submittedName>
</protein>
<dbReference type="AlphaFoldDB" id="A0ABD2LHA3"/>
<evidence type="ECO:0000256" key="1">
    <source>
        <dbReference type="SAM" id="MobiDB-lite"/>
    </source>
</evidence>
<accession>A0ABD2LHA3</accession>
<proteinExistence type="predicted"/>
<dbReference type="EMBL" id="JBICBT010000413">
    <property type="protein sequence ID" value="KAL3114544.1"/>
    <property type="molecule type" value="Genomic_DNA"/>
</dbReference>
<feature type="compositionally biased region" description="Polar residues" evidence="1">
    <location>
        <begin position="107"/>
        <end position="125"/>
    </location>
</feature>
<evidence type="ECO:0000313" key="3">
    <source>
        <dbReference type="Proteomes" id="UP001620626"/>
    </source>
</evidence>
<gene>
    <name evidence="2" type="ORF">niasHT_014351</name>
</gene>
<comment type="caution">
    <text evidence="2">The sequence shown here is derived from an EMBL/GenBank/DDBJ whole genome shotgun (WGS) entry which is preliminary data.</text>
</comment>
<name>A0ABD2LHA3_9BILA</name>
<organism evidence="2 3">
    <name type="scientific">Heterodera trifolii</name>
    <dbReference type="NCBI Taxonomy" id="157864"/>
    <lineage>
        <taxon>Eukaryota</taxon>
        <taxon>Metazoa</taxon>
        <taxon>Ecdysozoa</taxon>
        <taxon>Nematoda</taxon>
        <taxon>Chromadorea</taxon>
        <taxon>Rhabditida</taxon>
        <taxon>Tylenchina</taxon>
        <taxon>Tylenchomorpha</taxon>
        <taxon>Tylenchoidea</taxon>
        <taxon>Heteroderidae</taxon>
        <taxon>Heteroderinae</taxon>
        <taxon>Heterodera</taxon>
    </lineage>
</organism>
<dbReference type="Proteomes" id="UP001620626">
    <property type="component" value="Unassembled WGS sequence"/>
</dbReference>
<reference evidence="2 3" key="1">
    <citation type="submission" date="2024-10" db="EMBL/GenBank/DDBJ databases">
        <authorList>
            <person name="Kim D."/>
        </authorList>
    </citation>
    <scope>NUCLEOTIDE SEQUENCE [LARGE SCALE GENOMIC DNA]</scope>
    <source>
        <strain evidence="2">BH-2024</strain>
    </source>
</reference>
<sequence>MASHRPIRRLAKKCFLPSSAATAPVPTVSSSTNFLSNGVPLSVRHRQSDNVTKRHQFLLFRHHLSQKEHQQRTKSQANSHKLLPVKNCLSATELFATANPIHRNGSINSKLTNEFDQSEKQQSQAPRDDMYTKFYQPEPGTVCGRQLLNYEEFSGNFRRCADRKAKHSNIFLSIALFCLCE</sequence>
<feature type="region of interest" description="Disordered" evidence="1">
    <location>
        <begin position="107"/>
        <end position="128"/>
    </location>
</feature>
<keyword evidence="3" id="KW-1185">Reference proteome</keyword>
<evidence type="ECO:0000313" key="2">
    <source>
        <dbReference type="EMBL" id="KAL3114544.1"/>
    </source>
</evidence>